<dbReference type="InterPro" id="IPR014001">
    <property type="entry name" value="Helicase_ATP-bd"/>
</dbReference>
<dbReference type="STRING" id="4577.A0A1D6JQZ2"/>
<evidence type="ECO:0000256" key="2">
    <source>
        <dbReference type="ARBA" id="ARBA00022806"/>
    </source>
</evidence>
<accession>A0A1D6JQZ2</accession>
<evidence type="ECO:0000256" key="4">
    <source>
        <dbReference type="RuleBase" id="RU000492"/>
    </source>
</evidence>
<keyword evidence="4" id="KW-0547">Nucleotide-binding</keyword>
<evidence type="ECO:0000256" key="3">
    <source>
        <dbReference type="ARBA" id="ARBA00022884"/>
    </source>
</evidence>
<dbReference type="GO" id="GO:0004386">
    <property type="term" value="F:helicase activity"/>
    <property type="evidence" value="ECO:0007669"/>
    <property type="project" value="UniProtKB-KW"/>
</dbReference>
<dbReference type="SUPFAM" id="SSF52540">
    <property type="entry name" value="P-loop containing nucleoside triphosphate hydrolases"/>
    <property type="match status" value="2"/>
</dbReference>
<dbReference type="Pfam" id="PF01918">
    <property type="entry name" value="Alba"/>
    <property type="match status" value="1"/>
</dbReference>
<dbReference type="SMR" id="A0A1D6JQZ2"/>
<dbReference type="GO" id="GO:0016787">
    <property type="term" value="F:hydrolase activity"/>
    <property type="evidence" value="ECO:0007669"/>
    <property type="project" value="UniProtKB-KW"/>
</dbReference>
<dbReference type="PANTHER" id="PTHR47958">
    <property type="entry name" value="ATP-DEPENDENT RNA HELICASE DBP3"/>
    <property type="match status" value="1"/>
</dbReference>
<dbReference type="SUPFAM" id="SSF82704">
    <property type="entry name" value="AlbA-like"/>
    <property type="match status" value="1"/>
</dbReference>
<comment type="similarity">
    <text evidence="4">Belongs to the DEAD box helicase family.</text>
</comment>
<dbReference type="InterPro" id="IPR000629">
    <property type="entry name" value="RNA-helicase_DEAD-box_CS"/>
</dbReference>
<name>A0A1D6JQZ2_MAIZE</name>
<dbReference type="Gene3D" id="3.30.110.20">
    <property type="entry name" value="Alba-like domain"/>
    <property type="match status" value="1"/>
</dbReference>
<dbReference type="InterPro" id="IPR011545">
    <property type="entry name" value="DEAD/DEAH_box_helicase_dom"/>
</dbReference>
<dbReference type="Gene3D" id="3.40.50.300">
    <property type="entry name" value="P-loop containing nucleotide triphosphate hydrolases"/>
    <property type="match status" value="3"/>
</dbReference>
<keyword evidence="3" id="KW-0694">RNA-binding</keyword>
<reference evidence="5" key="1">
    <citation type="submission" date="2015-12" db="EMBL/GenBank/DDBJ databases">
        <title>Update maize B73 reference genome by single molecule sequencing technologies.</title>
        <authorList>
            <consortium name="Maize Genome Sequencing Project"/>
            <person name="Ware D."/>
        </authorList>
    </citation>
    <scope>NUCLEOTIDE SEQUENCE [LARGE SCALE GENOMIC DNA]</scope>
    <source>
        <tissue evidence="5">Seedling</tissue>
    </source>
</reference>
<sequence>MPTPCPRLAVPSTSPSSRVVADKGSDEVVFKAMGRAINKTVMVVELIKDRTITAHEPVILEFKIISLCRLETTRHVSMITITLSKKELDTSSIGNLIRNQYPLYYCMQAITKSGFVEPTPIQSQGWPTTLKGRDLIGIAQTGSGKTLSYLLPRVVHVGAQLRLGVEIVIATPGRLIDMMEAGHTNLRRVTYLVLDEADRMLDMGFEPQIRKIVAQIRPDRQTLYWSATWPREVEALARQFLQNPYKVHDLCCYCYFLVIIGSPELKANHSIQQIVEVISDHEKYPRMDGWPALSIHGDKAQAERDYVLAEFKSGKSPIMAATGAIMSKVDNFPFGLPHLSVSIGSVTQAVQL</sequence>
<protein>
    <submittedName>
        <fullName evidence="5">Uncharacterized protein</fullName>
    </submittedName>
</protein>
<dbReference type="AlphaFoldDB" id="A0A1D6JQZ2"/>
<evidence type="ECO:0000313" key="5">
    <source>
        <dbReference type="EMBL" id="ONL94374.1"/>
    </source>
</evidence>
<keyword evidence="4" id="KW-0067">ATP-binding</keyword>
<organism evidence="5">
    <name type="scientific">Zea mays</name>
    <name type="common">Maize</name>
    <dbReference type="NCBI Taxonomy" id="4577"/>
    <lineage>
        <taxon>Eukaryota</taxon>
        <taxon>Viridiplantae</taxon>
        <taxon>Streptophyta</taxon>
        <taxon>Embryophyta</taxon>
        <taxon>Tracheophyta</taxon>
        <taxon>Spermatophyta</taxon>
        <taxon>Magnoliopsida</taxon>
        <taxon>Liliopsida</taxon>
        <taxon>Poales</taxon>
        <taxon>Poaceae</taxon>
        <taxon>PACMAD clade</taxon>
        <taxon>Panicoideae</taxon>
        <taxon>Andropogonodae</taxon>
        <taxon>Andropogoneae</taxon>
        <taxon>Tripsacinae</taxon>
        <taxon>Zea</taxon>
    </lineage>
</organism>
<dbReference type="SMART" id="SM00487">
    <property type="entry name" value="DEXDc"/>
    <property type="match status" value="1"/>
</dbReference>
<proteinExistence type="inferred from homology"/>
<dbReference type="GO" id="GO:0003723">
    <property type="term" value="F:RNA binding"/>
    <property type="evidence" value="ECO:0007669"/>
    <property type="project" value="UniProtKB-KW"/>
</dbReference>
<dbReference type="PROSITE" id="PS00039">
    <property type="entry name" value="DEAD_ATP_HELICASE"/>
    <property type="match status" value="1"/>
</dbReference>
<keyword evidence="2 4" id="KW-0347">Helicase</keyword>
<dbReference type="EMBL" id="CM007647">
    <property type="protein sequence ID" value="ONL94374.1"/>
    <property type="molecule type" value="Genomic_DNA"/>
</dbReference>
<dbReference type="GO" id="GO:0005524">
    <property type="term" value="F:ATP binding"/>
    <property type="evidence" value="ECO:0007669"/>
    <property type="project" value="UniProtKB-KW"/>
</dbReference>
<evidence type="ECO:0000256" key="1">
    <source>
        <dbReference type="ARBA" id="ARBA00022801"/>
    </source>
</evidence>
<keyword evidence="1 4" id="KW-0378">Hydrolase</keyword>
<dbReference type="Pfam" id="PF00270">
    <property type="entry name" value="DEAD"/>
    <property type="match status" value="2"/>
</dbReference>
<dbReference type="InterPro" id="IPR036882">
    <property type="entry name" value="Alba-like_dom_sf"/>
</dbReference>
<dbReference type="InParanoid" id="A0A1D6JQZ2"/>
<dbReference type="ExpressionAtlas" id="A0A1D6JQZ2">
    <property type="expression patterns" value="baseline and differential"/>
</dbReference>
<dbReference type="InterPro" id="IPR002775">
    <property type="entry name" value="DNA/RNA-bd_Alba-like"/>
</dbReference>
<dbReference type="PROSITE" id="PS51192">
    <property type="entry name" value="HELICASE_ATP_BIND_1"/>
    <property type="match status" value="1"/>
</dbReference>
<dbReference type="InterPro" id="IPR027417">
    <property type="entry name" value="P-loop_NTPase"/>
</dbReference>
<gene>
    <name evidence="5" type="ORF">ZEAMMB73_Zm00001d027951</name>
</gene>